<keyword evidence="3 7" id="KW-0813">Transport</keyword>
<dbReference type="InterPro" id="IPR023271">
    <property type="entry name" value="Aquaporin-like"/>
</dbReference>
<dbReference type="OrthoDB" id="3222at2759"/>
<dbReference type="GO" id="GO:0015250">
    <property type="term" value="F:water channel activity"/>
    <property type="evidence" value="ECO:0007669"/>
    <property type="project" value="TreeGrafter"/>
</dbReference>
<dbReference type="GO" id="GO:0005886">
    <property type="term" value="C:plasma membrane"/>
    <property type="evidence" value="ECO:0007669"/>
    <property type="project" value="TreeGrafter"/>
</dbReference>
<proteinExistence type="inferred from homology"/>
<sequence length="215" mass="22969">MLAFSRPPRAQFPQQKDADAQTDAETVDPETKDDSQSVVTRTWRILRICLAELLGTGLLSFVCVRTKADSAFPEDLPPVLVGPLALIMGTWLAGPVSGGHVNPAVTLTLTLCRTLPPIYLPLYWSSQMAGACAGTILAFAMNETSMSHLRNHSLEFGKGDKAQIISELSASTMFLLNVVSGGDTKRPGPWTADGNQKGLSIGLMSMLLGTALVIL</sequence>
<dbReference type="Gene3D" id="1.20.1080.10">
    <property type="entry name" value="Glycerol uptake facilitator protein"/>
    <property type="match status" value="1"/>
</dbReference>
<evidence type="ECO:0000256" key="1">
    <source>
        <dbReference type="ARBA" id="ARBA00004141"/>
    </source>
</evidence>
<dbReference type="WBParaSite" id="SSLN_0000861601-mRNA-1">
    <property type="protein sequence ID" value="SSLN_0000861601-mRNA-1"/>
    <property type="gene ID" value="SSLN_0000861601"/>
</dbReference>
<comment type="subcellular location">
    <subcellularLocation>
        <location evidence="1">Membrane</location>
        <topology evidence="1">Multi-pass membrane protein</topology>
    </subcellularLocation>
</comment>
<evidence type="ECO:0000256" key="8">
    <source>
        <dbReference type="SAM" id="MobiDB-lite"/>
    </source>
</evidence>
<dbReference type="PRINTS" id="PR00783">
    <property type="entry name" value="MINTRINSICP"/>
</dbReference>
<protein>
    <submittedName>
        <fullName evidence="11">Aquaporin-4</fullName>
    </submittedName>
</protein>
<dbReference type="Proteomes" id="UP000275846">
    <property type="component" value="Unassembled WGS sequence"/>
</dbReference>
<dbReference type="PROSITE" id="PS00221">
    <property type="entry name" value="MIP"/>
    <property type="match status" value="1"/>
</dbReference>
<evidence type="ECO:0000256" key="4">
    <source>
        <dbReference type="ARBA" id="ARBA00022692"/>
    </source>
</evidence>
<comment type="similarity">
    <text evidence="2 7">Belongs to the MIP/aquaporin (TC 1.A.8) family.</text>
</comment>
<evidence type="ECO:0000256" key="3">
    <source>
        <dbReference type="ARBA" id="ARBA00022448"/>
    </source>
</evidence>
<gene>
    <name evidence="9" type="ORF">SSLN_LOCUS8286</name>
</gene>
<evidence type="ECO:0000256" key="2">
    <source>
        <dbReference type="ARBA" id="ARBA00006175"/>
    </source>
</evidence>
<keyword evidence="6" id="KW-0472">Membrane</keyword>
<dbReference type="EMBL" id="UYSU01034575">
    <property type="protein sequence ID" value="VDL94671.1"/>
    <property type="molecule type" value="Genomic_DNA"/>
</dbReference>
<reference evidence="11" key="1">
    <citation type="submission" date="2016-06" db="UniProtKB">
        <authorList>
            <consortium name="WormBaseParasite"/>
        </authorList>
    </citation>
    <scope>IDENTIFICATION</scope>
</reference>
<evidence type="ECO:0000256" key="5">
    <source>
        <dbReference type="ARBA" id="ARBA00022989"/>
    </source>
</evidence>
<keyword evidence="10" id="KW-1185">Reference proteome</keyword>
<evidence type="ECO:0000313" key="10">
    <source>
        <dbReference type="Proteomes" id="UP000275846"/>
    </source>
</evidence>
<evidence type="ECO:0000256" key="7">
    <source>
        <dbReference type="RuleBase" id="RU000477"/>
    </source>
</evidence>
<dbReference type="InterPro" id="IPR050363">
    <property type="entry name" value="MIP/Aquaporin"/>
</dbReference>
<dbReference type="PANTHER" id="PTHR43829">
    <property type="entry name" value="AQUAPORIN OR AQUAGLYCEROPORIN RELATED"/>
    <property type="match status" value="1"/>
</dbReference>
<reference evidence="9 10" key="2">
    <citation type="submission" date="2018-11" db="EMBL/GenBank/DDBJ databases">
        <authorList>
            <consortium name="Pathogen Informatics"/>
        </authorList>
    </citation>
    <scope>NUCLEOTIDE SEQUENCE [LARGE SCALE GENOMIC DNA]</scope>
    <source>
        <strain evidence="9 10">NST_G2</strain>
    </source>
</reference>
<dbReference type="SUPFAM" id="SSF81338">
    <property type="entry name" value="Aquaporin-like"/>
    <property type="match status" value="1"/>
</dbReference>
<organism evidence="11">
    <name type="scientific">Schistocephalus solidus</name>
    <name type="common">Tapeworm</name>
    <dbReference type="NCBI Taxonomy" id="70667"/>
    <lineage>
        <taxon>Eukaryota</taxon>
        <taxon>Metazoa</taxon>
        <taxon>Spiralia</taxon>
        <taxon>Lophotrochozoa</taxon>
        <taxon>Platyhelminthes</taxon>
        <taxon>Cestoda</taxon>
        <taxon>Eucestoda</taxon>
        <taxon>Diphyllobothriidea</taxon>
        <taxon>Diphyllobothriidae</taxon>
        <taxon>Schistocephalus</taxon>
    </lineage>
</organism>
<keyword evidence="4 7" id="KW-0812">Transmembrane</keyword>
<evidence type="ECO:0000256" key="6">
    <source>
        <dbReference type="ARBA" id="ARBA00023136"/>
    </source>
</evidence>
<dbReference type="PANTHER" id="PTHR43829:SF9">
    <property type="entry name" value="AQUAPORIN-9"/>
    <property type="match status" value="1"/>
</dbReference>
<dbReference type="STRING" id="70667.A0A183SVN8"/>
<accession>A0A183SVN8</accession>
<name>A0A183SVN8_SCHSO</name>
<dbReference type="InterPro" id="IPR000425">
    <property type="entry name" value="MIP"/>
</dbReference>
<dbReference type="GO" id="GO:0015254">
    <property type="term" value="F:glycerol channel activity"/>
    <property type="evidence" value="ECO:0007669"/>
    <property type="project" value="TreeGrafter"/>
</dbReference>
<dbReference type="InterPro" id="IPR022357">
    <property type="entry name" value="MIP_CS"/>
</dbReference>
<dbReference type="Pfam" id="PF00230">
    <property type="entry name" value="MIP"/>
    <property type="match status" value="1"/>
</dbReference>
<keyword evidence="5" id="KW-1133">Transmembrane helix</keyword>
<dbReference type="AlphaFoldDB" id="A0A183SVN8"/>
<feature type="region of interest" description="Disordered" evidence="8">
    <location>
        <begin position="1"/>
        <end position="33"/>
    </location>
</feature>
<evidence type="ECO:0000313" key="9">
    <source>
        <dbReference type="EMBL" id="VDL94671.1"/>
    </source>
</evidence>
<evidence type="ECO:0000313" key="11">
    <source>
        <dbReference type="WBParaSite" id="SSLN_0000861601-mRNA-1"/>
    </source>
</evidence>